<dbReference type="SUPFAM" id="SSF69360">
    <property type="entry name" value="Cell wall binding repeat"/>
    <property type="match status" value="1"/>
</dbReference>
<dbReference type="OrthoDB" id="1928949at2"/>
<feature type="repeat" description="Cell wall-binding" evidence="2">
    <location>
        <begin position="45"/>
        <end position="64"/>
    </location>
</feature>
<evidence type="ECO:0000256" key="3">
    <source>
        <dbReference type="SAM" id="SignalP"/>
    </source>
</evidence>
<dbReference type="InterPro" id="IPR018337">
    <property type="entry name" value="Cell_wall/Cho-bd_repeat"/>
</dbReference>
<dbReference type="Gene3D" id="2.10.270.20">
    <property type="match status" value="1"/>
</dbReference>
<sequence length="216" mass="24824">MKNLKKLLLVLLVFCGLSIINPIQANAAWRQNSTGWWYTDGNSWVTGWKNINNEWYYFDSTGYMKTGWIYDNGNWFYTYSNGTMASNTKINGYYLNSNGAWSNPLSLKECSKIVMDKVKSIRHSNDSFKLGIAYEPKEVTIEGKDGYFIRVSVQLTDHIFTPDNIFIDKYTGEVFDAGELFLIMGDCKLQKLEKTNSFRVLTDEGSINAKNNPLYK</sequence>
<dbReference type="Proteomes" id="UP000476820">
    <property type="component" value="Unassembled WGS sequence"/>
</dbReference>
<evidence type="ECO:0000313" key="4">
    <source>
        <dbReference type="EMBL" id="NFF88849.1"/>
    </source>
</evidence>
<dbReference type="PROSITE" id="PS51170">
    <property type="entry name" value="CW"/>
    <property type="match status" value="2"/>
</dbReference>
<proteinExistence type="predicted"/>
<dbReference type="EMBL" id="SWOV01000041">
    <property type="protein sequence ID" value="NFF88849.1"/>
    <property type="molecule type" value="Genomic_DNA"/>
</dbReference>
<dbReference type="Pfam" id="PF19127">
    <property type="entry name" value="Choline_bind_3"/>
    <property type="match status" value="1"/>
</dbReference>
<organism evidence="4 7">
    <name type="scientific">Clostridium botulinum</name>
    <dbReference type="NCBI Taxonomy" id="1491"/>
    <lineage>
        <taxon>Bacteria</taxon>
        <taxon>Bacillati</taxon>
        <taxon>Bacillota</taxon>
        <taxon>Clostridia</taxon>
        <taxon>Eubacteriales</taxon>
        <taxon>Clostridiaceae</taxon>
        <taxon>Clostridium</taxon>
    </lineage>
</organism>
<evidence type="ECO:0000313" key="5">
    <source>
        <dbReference type="EMBL" id="NFN36485.1"/>
    </source>
</evidence>
<keyword evidence="3" id="KW-0732">Signal</keyword>
<dbReference type="Proteomes" id="UP000473681">
    <property type="component" value="Unassembled WGS sequence"/>
</dbReference>
<evidence type="ECO:0000256" key="2">
    <source>
        <dbReference type="PROSITE-ProRule" id="PRU00591"/>
    </source>
</evidence>
<feature type="repeat" description="Cell wall-binding" evidence="2">
    <location>
        <begin position="65"/>
        <end position="84"/>
    </location>
</feature>
<evidence type="ECO:0008006" key="8">
    <source>
        <dbReference type="Google" id="ProtNLM"/>
    </source>
</evidence>
<feature type="chain" id="PRO_5036172326" description="Cell wall-binding protein" evidence="3">
    <location>
        <begin position="28"/>
        <end position="216"/>
    </location>
</feature>
<reference evidence="6 7" key="1">
    <citation type="submission" date="2019-04" db="EMBL/GenBank/DDBJ databases">
        <title>Genome sequencing of Clostridium botulinum Groups I-IV and Clostridium butyricum.</title>
        <authorList>
            <person name="Brunt J."/>
            <person name="Van Vliet A.H.M."/>
            <person name="Stringer S.C."/>
            <person name="Carter A.T."/>
            <person name="Peck M.W."/>
        </authorList>
    </citation>
    <scope>NUCLEOTIDE SEQUENCE [LARGE SCALE GENOMIC DNA]</scope>
    <source>
        <strain evidence="4 7">1605</strain>
        <strain evidence="5 6">CB-K-33E</strain>
    </source>
</reference>
<evidence type="ECO:0000313" key="6">
    <source>
        <dbReference type="Proteomes" id="UP000473681"/>
    </source>
</evidence>
<name>A0A6B4FJZ2_CLOBO</name>
<dbReference type="AlphaFoldDB" id="A0A6B4FJZ2"/>
<dbReference type="RefSeq" id="WP_053342389.1">
    <property type="nucleotide sequence ID" value="NZ_LFPA01000153.1"/>
</dbReference>
<feature type="signal peptide" evidence="3">
    <location>
        <begin position="1"/>
        <end position="27"/>
    </location>
</feature>
<gene>
    <name evidence="4" type="ORF">FC774_13385</name>
    <name evidence="5" type="ORF">FDB51_15485</name>
</gene>
<protein>
    <recommendedName>
        <fullName evidence="8">Cell wall-binding protein</fullName>
    </recommendedName>
</protein>
<evidence type="ECO:0000256" key="1">
    <source>
        <dbReference type="ARBA" id="ARBA00022737"/>
    </source>
</evidence>
<accession>A0A6B4FJZ2</accession>
<dbReference type="EMBL" id="SWVK01000024">
    <property type="protein sequence ID" value="NFN36485.1"/>
    <property type="molecule type" value="Genomic_DNA"/>
</dbReference>
<evidence type="ECO:0000313" key="7">
    <source>
        <dbReference type="Proteomes" id="UP000476820"/>
    </source>
</evidence>
<comment type="caution">
    <text evidence="4">The sequence shown here is derived from an EMBL/GenBank/DDBJ whole genome shotgun (WGS) entry which is preliminary data.</text>
</comment>
<keyword evidence="1" id="KW-0677">Repeat</keyword>